<dbReference type="Pfam" id="PF07714">
    <property type="entry name" value="PK_Tyr_Ser-Thr"/>
    <property type="match status" value="1"/>
</dbReference>
<dbReference type="GO" id="GO:0004674">
    <property type="term" value="F:protein serine/threonine kinase activity"/>
    <property type="evidence" value="ECO:0007669"/>
    <property type="project" value="TreeGrafter"/>
</dbReference>
<dbReference type="PRINTS" id="PR00109">
    <property type="entry name" value="TYRKINASE"/>
</dbReference>
<evidence type="ECO:0000313" key="3">
    <source>
        <dbReference type="Proteomes" id="UP000266673"/>
    </source>
</evidence>
<comment type="caution">
    <text evidence="2">The sequence shown here is derived from an EMBL/GenBank/DDBJ whole genome shotgun (WGS) entry which is preliminary data.</text>
</comment>
<dbReference type="InterPro" id="IPR000719">
    <property type="entry name" value="Prot_kinase_dom"/>
</dbReference>
<gene>
    <name evidence="2" type="ORF">C2G38_1880711</name>
</gene>
<dbReference type="PANTHER" id="PTHR44329">
    <property type="entry name" value="SERINE/THREONINE-PROTEIN KINASE TNNI3K-RELATED"/>
    <property type="match status" value="1"/>
</dbReference>
<protein>
    <submittedName>
        <fullName evidence="2">Kinase-like domain-containing protein</fullName>
    </submittedName>
</protein>
<dbReference type="InterPro" id="IPR051681">
    <property type="entry name" value="Ser/Thr_Kinases-Pseudokinases"/>
</dbReference>
<dbReference type="InterPro" id="IPR011009">
    <property type="entry name" value="Kinase-like_dom_sf"/>
</dbReference>
<feature type="domain" description="Protein kinase" evidence="1">
    <location>
        <begin position="1"/>
        <end position="190"/>
    </location>
</feature>
<dbReference type="Gene3D" id="1.10.510.10">
    <property type="entry name" value="Transferase(Phosphotransferase) domain 1"/>
    <property type="match status" value="1"/>
</dbReference>
<proteinExistence type="predicted"/>
<dbReference type="SUPFAM" id="SSF56112">
    <property type="entry name" value="Protein kinase-like (PK-like)"/>
    <property type="match status" value="1"/>
</dbReference>
<keyword evidence="2" id="KW-0808">Transferase</keyword>
<dbReference type="PANTHER" id="PTHR44329:SF214">
    <property type="entry name" value="PROTEIN KINASE DOMAIN-CONTAINING PROTEIN"/>
    <property type="match status" value="1"/>
</dbReference>
<evidence type="ECO:0000259" key="1">
    <source>
        <dbReference type="PROSITE" id="PS50011"/>
    </source>
</evidence>
<sequence length="190" mass="22101">MLVLEYADEGDLRGYINRQHLLWTDKIYILRDIARALNFLHSRDFVHGDLHTGNVLKTFEKKPVLNLLGKNRRNREREVILDLSLAYIPDMSTPLYGVMPYVAPEVFSKGYYTKASDIYSFGLIMWELAVGQTPFSEYKHDKDLVSDICNGIRPDIDRSIPQFYVELMTICWDANPEKRPTARVLQETIE</sequence>
<dbReference type="OrthoDB" id="10261027at2759"/>
<name>A0A397U8C4_9GLOM</name>
<dbReference type="EMBL" id="QKWP01001797">
    <property type="protein sequence ID" value="RIB06535.1"/>
    <property type="molecule type" value="Genomic_DNA"/>
</dbReference>
<dbReference type="Proteomes" id="UP000266673">
    <property type="component" value="Unassembled WGS sequence"/>
</dbReference>
<evidence type="ECO:0000313" key="2">
    <source>
        <dbReference type="EMBL" id="RIB06535.1"/>
    </source>
</evidence>
<dbReference type="InterPro" id="IPR001245">
    <property type="entry name" value="Ser-Thr/Tyr_kinase_cat_dom"/>
</dbReference>
<keyword evidence="3" id="KW-1185">Reference proteome</keyword>
<dbReference type="STRING" id="44941.A0A397U8C4"/>
<dbReference type="GO" id="GO:0005524">
    <property type="term" value="F:ATP binding"/>
    <property type="evidence" value="ECO:0007669"/>
    <property type="project" value="InterPro"/>
</dbReference>
<accession>A0A397U8C4</accession>
<feature type="non-terminal residue" evidence="2">
    <location>
        <position position="190"/>
    </location>
</feature>
<keyword evidence="2" id="KW-0418">Kinase</keyword>
<reference evidence="2 3" key="1">
    <citation type="submission" date="2018-06" db="EMBL/GenBank/DDBJ databases">
        <title>Comparative genomics reveals the genomic features of Rhizophagus irregularis, R. cerebriforme, R. diaphanum and Gigaspora rosea, and their symbiotic lifestyle signature.</title>
        <authorList>
            <person name="Morin E."/>
            <person name="San Clemente H."/>
            <person name="Chen E.C.H."/>
            <person name="De La Providencia I."/>
            <person name="Hainaut M."/>
            <person name="Kuo A."/>
            <person name="Kohler A."/>
            <person name="Murat C."/>
            <person name="Tang N."/>
            <person name="Roy S."/>
            <person name="Loubradou J."/>
            <person name="Henrissat B."/>
            <person name="Grigoriev I.V."/>
            <person name="Corradi N."/>
            <person name="Roux C."/>
            <person name="Martin F.M."/>
        </authorList>
    </citation>
    <scope>NUCLEOTIDE SEQUENCE [LARGE SCALE GENOMIC DNA]</scope>
    <source>
        <strain evidence="2 3">DAOM 194757</strain>
    </source>
</reference>
<organism evidence="2 3">
    <name type="scientific">Gigaspora rosea</name>
    <dbReference type="NCBI Taxonomy" id="44941"/>
    <lineage>
        <taxon>Eukaryota</taxon>
        <taxon>Fungi</taxon>
        <taxon>Fungi incertae sedis</taxon>
        <taxon>Mucoromycota</taxon>
        <taxon>Glomeromycotina</taxon>
        <taxon>Glomeromycetes</taxon>
        <taxon>Diversisporales</taxon>
        <taxon>Gigasporaceae</taxon>
        <taxon>Gigaspora</taxon>
    </lineage>
</organism>
<dbReference type="PROSITE" id="PS50011">
    <property type="entry name" value="PROTEIN_KINASE_DOM"/>
    <property type="match status" value="1"/>
</dbReference>
<dbReference type="AlphaFoldDB" id="A0A397U8C4"/>